<evidence type="ECO:0000313" key="1">
    <source>
        <dbReference type="EMBL" id="SPF48881.1"/>
    </source>
</evidence>
<protein>
    <submittedName>
        <fullName evidence="1">Uncharacterized protein</fullName>
    </submittedName>
</protein>
<name>A0A2U3LAF5_9BACT</name>
<dbReference type="Proteomes" id="UP000238701">
    <property type="component" value="Unassembled WGS sequence"/>
</dbReference>
<gene>
    <name evidence="1" type="ORF">SBA1_90017</name>
</gene>
<sequence length="57" mass="6282">MALILDVLGLAQRANVVSEVRDRAVTDKDGKQTLGAEVTRQKLVNPCSSSPYHFLRN</sequence>
<evidence type="ECO:0000313" key="2">
    <source>
        <dbReference type="Proteomes" id="UP000238701"/>
    </source>
</evidence>
<dbReference type="EMBL" id="OMOD01000188">
    <property type="protein sequence ID" value="SPF48881.1"/>
    <property type="molecule type" value="Genomic_DNA"/>
</dbReference>
<proteinExistence type="predicted"/>
<reference evidence="2" key="1">
    <citation type="submission" date="2018-02" db="EMBL/GenBank/DDBJ databases">
        <authorList>
            <person name="Hausmann B."/>
        </authorList>
    </citation>
    <scope>NUCLEOTIDE SEQUENCE [LARGE SCALE GENOMIC DNA]</scope>
    <source>
        <strain evidence="2">Peat soil MAG SbA1</strain>
    </source>
</reference>
<accession>A0A2U3LAF5</accession>
<dbReference type="AlphaFoldDB" id="A0A2U3LAF5"/>
<organism evidence="1 2">
    <name type="scientific">Candidatus Sulfotelmatobacter kueseliae</name>
    <dbReference type="NCBI Taxonomy" id="2042962"/>
    <lineage>
        <taxon>Bacteria</taxon>
        <taxon>Pseudomonadati</taxon>
        <taxon>Acidobacteriota</taxon>
        <taxon>Terriglobia</taxon>
        <taxon>Terriglobales</taxon>
        <taxon>Candidatus Korobacteraceae</taxon>
        <taxon>Candidatus Sulfotelmatobacter</taxon>
    </lineage>
</organism>